<sequence length="36" mass="4232">MFLLLLHQHHRMQNLSENYLDIGPTGCLPLLLHLHL</sequence>
<dbReference type="GO" id="GO:0016853">
    <property type="term" value="F:isomerase activity"/>
    <property type="evidence" value="ECO:0007669"/>
    <property type="project" value="UniProtKB-KW"/>
</dbReference>
<proteinExistence type="predicted"/>
<protein>
    <submittedName>
        <fullName evidence="1">Putative ribose-5-phosphate isomerase 4ic</fullName>
    </submittedName>
</protein>
<name>A0A2P2K266_RHIMU</name>
<keyword evidence="1" id="KW-0413">Isomerase</keyword>
<dbReference type="EMBL" id="GGEC01019327">
    <property type="protein sequence ID" value="MBW99810.1"/>
    <property type="molecule type" value="Transcribed_RNA"/>
</dbReference>
<evidence type="ECO:0000313" key="1">
    <source>
        <dbReference type="EMBL" id="MBW99810.1"/>
    </source>
</evidence>
<accession>A0A2P2K266</accession>
<dbReference type="AlphaFoldDB" id="A0A2P2K266"/>
<organism evidence="1">
    <name type="scientific">Rhizophora mucronata</name>
    <name type="common">Asiatic mangrove</name>
    <dbReference type="NCBI Taxonomy" id="61149"/>
    <lineage>
        <taxon>Eukaryota</taxon>
        <taxon>Viridiplantae</taxon>
        <taxon>Streptophyta</taxon>
        <taxon>Embryophyta</taxon>
        <taxon>Tracheophyta</taxon>
        <taxon>Spermatophyta</taxon>
        <taxon>Magnoliopsida</taxon>
        <taxon>eudicotyledons</taxon>
        <taxon>Gunneridae</taxon>
        <taxon>Pentapetalae</taxon>
        <taxon>rosids</taxon>
        <taxon>fabids</taxon>
        <taxon>Malpighiales</taxon>
        <taxon>Rhizophoraceae</taxon>
        <taxon>Rhizophora</taxon>
    </lineage>
</organism>
<reference evidence="1" key="1">
    <citation type="submission" date="2018-02" db="EMBL/GenBank/DDBJ databases">
        <title>Rhizophora mucronata_Transcriptome.</title>
        <authorList>
            <person name="Meera S.P."/>
            <person name="Sreeshan A."/>
            <person name="Augustine A."/>
        </authorList>
    </citation>
    <scope>NUCLEOTIDE SEQUENCE</scope>
    <source>
        <tissue evidence="1">Leaf</tissue>
    </source>
</reference>